<dbReference type="InterPro" id="IPR036388">
    <property type="entry name" value="WH-like_DNA-bd_sf"/>
</dbReference>
<keyword evidence="28" id="KW-1185">Reference proteome</keyword>
<comment type="subunit">
    <text evidence="5">Component of the RNA polymerase III (Pol III) complex consisting of 17 subunits.</text>
</comment>
<evidence type="ECO:0000313" key="27">
    <source>
        <dbReference type="EMBL" id="KAG0279007.1"/>
    </source>
</evidence>
<keyword evidence="15" id="KW-0460">Magnesium</keyword>
<evidence type="ECO:0000256" key="13">
    <source>
        <dbReference type="ARBA" id="ARBA00022801"/>
    </source>
</evidence>
<dbReference type="FunFam" id="1.10.132.30:FF:000001">
    <property type="entry name" value="DNA-directed RNA polymerase subunit"/>
    <property type="match status" value="1"/>
</dbReference>
<feature type="compositionally biased region" description="Polar residues" evidence="24">
    <location>
        <begin position="1197"/>
        <end position="1206"/>
    </location>
</feature>
<dbReference type="Pfam" id="PF04983">
    <property type="entry name" value="RNA_pol_Rpb1_3"/>
    <property type="match status" value="1"/>
</dbReference>
<keyword evidence="18" id="KW-0234">DNA repair</keyword>
<evidence type="ECO:0000256" key="18">
    <source>
        <dbReference type="ARBA" id="ARBA00023204"/>
    </source>
</evidence>
<evidence type="ECO:0000313" key="28">
    <source>
        <dbReference type="Proteomes" id="UP001194580"/>
    </source>
</evidence>
<dbReference type="GO" id="GO:0051321">
    <property type="term" value="P:meiotic cell cycle"/>
    <property type="evidence" value="ECO:0007669"/>
    <property type="project" value="UniProtKB-KW"/>
</dbReference>
<gene>
    <name evidence="27" type="ORF">BGZ95_002577</name>
</gene>
<dbReference type="FunFam" id="3.30.1490.180:FF:000002">
    <property type="entry name" value="DNA-directed RNA polymerase subunit"/>
    <property type="match status" value="1"/>
</dbReference>
<dbReference type="Gene3D" id="4.10.860.120">
    <property type="entry name" value="RNA polymerase II, clamp domain"/>
    <property type="match status" value="1"/>
</dbReference>
<dbReference type="PANTHER" id="PTHR48446:SF1">
    <property type="entry name" value="DNA-DIRECTED RNA POLYMERASE SUBUNIT BETA' N-TERMINAL SECTION"/>
    <property type="match status" value="1"/>
</dbReference>
<evidence type="ECO:0000256" key="5">
    <source>
        <dbReference type="ARBA" id="ARBA00011206"/>
    </source>
</evidence>
<keyword evidence="17" id="KW-0233">DNA recombination</keyword>
<dbReference type="Pfam" id="PF14716">
    <property type="entry name" value="HHH_8"/>
    <property type="match status" value="1"/>
</dbReference>
<comment type="function">
    <text evidence="22">DNA-dependent RNA polymerase catalyzes the transcription of DNA into RNA using the four ribonucleoside triphosphates as substrates. Largest and catalytic core component of RNA polymerase III which synthesizes small RNAs, such as 5S rRNA and tRNAs. Forms the polymerase active center together with the second largest subunit. A single-stranded DNA template strand of the promoter is positioned within the central active site cleft of Pol III. A bridging helix emanates from RPC1 and crosses the cleft near the catalytic site and is thought to promote translocation of Pol III by acting as a ratchet that moves the RNA-DNA hybrid through the active site by switching from straight to bent conformations at each step of nucleotide addition.</text>
</comment>
<evidence type="ECO:0000256" key="14">
    <source>
        <dbReference type="ARBA" id="ARBA00022833"/>
    </source>
</evidence>
<keyword evidence="19" id="KW-0539">Nucleus</keyword>
<proteinExistence type="inferred from homology"/>
<dbReference type="Gene3D" id="1.10.150.670">
    <property type="entry name" value="Crossover junction endonuclease EME1, DNA-binding domain"/>
    <property type="match status" value="1"/>
</dbReference>
<comment type="catalytic activity">
    <reaction evidence="21 23">
        <text>RNA(n) + a ribonucleoside 5'-triphosphate = RNA(n+1) + diphosphate</text>
        <dbReference type="Rhea" id="RHEA:21248"/>
        <dbReference type="Rhea" id="RHEA-COMP:14527"/>
        <dbReference type="Rhea" id="RHEA-COMP:17342"/>
        <dbReference type="ChEBI" id="CHEBI:33019"/>
        <dbReference type="ChEBI" id="CHEBI:61557"/>
        <dbReference type="ChEBI" id="CHEBI:140395"/>
        <dbReference type="EC" id="2.7.7.6"/>
    </reaction>
</comment>
<dbReference type="Gene3D" id="1.10.132.30">
    <property type="match status" value="1"/>
</dbReference>
<keyword evidence="9" id="KW-0540">Nuclease</keyword>
<comment type="caution">
    <text evidence="27">The sequence shown here is derived from an EMBL/GenBank/DDBJ whole genome shotgun (WGS) entry which is preliminary data.</text>
</comment>
<dbReference type="Pfam" id="PF04998">
    <property type="entry name" value="RNA_pol_Rpb1_5"/>
    <property type="match status" value="1"/>
</dbReference>
<evidence type="ECO:0000256" key="16">
    <source>
        <dbReference type="ARBA" id="ARBA00023163"/>
    </source>
</evidence>
<dbReference type="Pfam" id="PF21136">
    <property type="entry name" value="WHD_MUS81"/>
    <property type="match status" value="1"/>
</dbReference>
<evidence type="ECO:0000259" key="25">
    <source>
        <dbReference type="SMART" id="SM00663"/>
    </source>
</evidence>
<feature type="region of interest" description="Disordered" evidence="24">
    <location>
        <begin position="823"/>
        <end position="1085"/>
    </location>
</feature>
<dbReference type="SUPFAM" id="SSF52980">
    <property type="entry name" value="Restriction endonuclease-like"/>
    <property type="match status" value="1"/>
</dbReference>
<keyword evidence="12" id="KW-0227">DNA damage</keyword>
<dbReference type="FunFam" id="1.10.150.390:FF:000004">
    <property type="entry name" value="DNA-directed RNA polymerase subunit"/>
    <property type="match status" value="1"/>
</dbReference>
<dbReference type="InterPro" id="IPR007066">
    <property type="entry name" value="RNA_pol_Rpb1_3"/>
</dbReference>
<dbReference type="SMART" id="SM00663">
    <property type="entry name" value="RPOLA_N"/>
    <property type="match status" value="1"/>
</dbReference>
<evidence type="ECO:0000256" key="8">
    <source>
        <dbReference type="ARBA" id="ARBA00022695"/>
    </source>
</evidence>
<dbReference type="InterPro" id="IPR047417">
    <property type="entry name" value="WHD_MUS81"/>
</dbReference>
<evidence type="ECO:0000256" key="2">
    <source>
        <dbReference type="ARBA" id="ARBA00004123"/>
    </source>
</evidence>
<feature type="compositionally biased region" description="Basic and acidic residues" evidence="24">
    <location>
        <begin position="1224"/>
        <end position="1235"/>
    </location>
</feature>
<evidence type="ECO:0000256" key="10">
    <source>
        <dbReference type="ARBA" id="ARBA00022723"/>
    </source>
</evidence>
<dbReference type="FunFam" id="4.10.860.120:FF:000004">
    <property type="entry name" value="DNA-directed RNA polymerase subunit"/>
    <property type="match status" value="1"/>
</dbReference>
<feature type="compositionally biased region" description="Polar residues" evidence="24">
    <location>
        <begin position="267"/>
        <end position="281"/>
    </location>
</feature>
<evidence type="ECO:0000256" key="7">
    <source>
        <dbReference type="ARBA" id="ARBA00022679"/>
    </source>
</evidence>
<reference evidence="27" key="1">
    <citation type="journal article" date="2020" name="Fungal Divers.">
        <title>Resolving the Mortierellaceae phylogeny through synthesis of multi-gene phylogenetics and phylogenomics.</title>
        <authorList>
            <person name="Vandepol N."/>
            <person name="Liber J."/>
            <person name="Desiro A."/>
            <person name="Na H."/>
            <person name="Kennedy M."/>
            <person name="Barry K."/>
            <person name="Grigoriev I.V."/>
            <person name="Miller A.N."/>
            <person name="O'Donnell K."/>
            <person name="Stajich J.E."/>
            <person name="Bonito G."/>
        </authorList>
    </citation>
    <scope>NUCLEOTIDE SEQUENCE</scope>
    <source>
        <strain evidence="27">NRRL 28262</strain>
    </source>
</reference>
<keyword evidence="7 23" id="KW-0808">Transferase</keyword>
<dbReference type="FunFam" id="1.10.274.100:FF:000008">
    <property type="entry name" value="DNA-directed RNA polymerase subunit"/>
    <property type="match status" value="1"/>
</dbReference>
<evidence type="ECO:0000256" key="3">
    <source>
        <dbReference type="ARBA" id="ARBA00006460"/>
    </source>
</evidence>
<evidence type="ECO:0000259" key="26">
    <source>
        <dbReference type="SMART" id="SM00891"/>
    </source>
</evidence>
<dbReference type="Gene3D" id="3.40.50.10130">
    <property type="match status" value="1"/>
</dbReference>
<dbReference type="Gene3D" id="1.10.150.390">
    <property type="match status" value="1"/>
</dbReference>
<feature type="compositionally biased region" description="Low complexity" evidence="24">
    <location>
        <begin position="837"/>
        <end position="871"/>
    </location>
</feature>
<organism evidence="27 28">
    <name type="scientific">Linnemannia exigua</name>
    <dbReference type="NCBI Taxonomy" id="604196"/>
    <lineage>
        <taxon>Eukaryota</taxon>
        <taxon>Fungi</taxon>
        <taxon>Fungi incertae sedis</taxon>
        <taxon>Mucoromycota</taxon>
        <taxon>Mortierellomycotina</taxon>
        <taxon>Mortierellomycetes</taxon>
        <taxon>Mortierellales</taxon>
        <taxon>Mortierellaceae</taxon>
        <taxon>Linnemannia</taxon>
    </lineage>
</organism>
<dbReference type="GO" id="GO:0005634">
    <property type="term" value="C:nucleus"/>
    <property type="evidence" value="ECO:0007669"/>
    <property type="project" value="UniProtKB-SubCell"/>
</dbReference>
<dbReference type="Pfam" id="PF05000">
    <property type="entry name" value="RNA_pol_Rpb1_4"/>
    <property type="match status" value="1"/>
</dbReference>
<feature type="compositionally biased region" description="Polar residues" evidence="24">
    <location>
        <begin position="823"/>
        <end position="836"/>
    </location>
</feature>
<feature type="compositionally biased region" description="Basic and acidic residues" evidence="24">
    <location>
        <begin position="966"/>
        <end position="976"/>
    </location>
</feature>
<dbReference type="CDD" id="cd21036">
    <property type="entry name" value="WH_MUS81"/>
    <property type="match status" value="1"/>
</dbReference>
<dbReference type="GO" id="GO:0000428">
    <property type="term" value="C:DNA-directed RNA polymerase complex"/>
    <property type="evidence" value="ECO:0007669"/>
    <property type="project" value="UniProtKB-KW"/>
</dbReference>
<dbReference type="SMART" id="SM00891">
    <property type="entry name" value="ERCC4"/>
    <property type="match status" value="1"/>
</dbReference>
<feature type="compositionally biased region" description="Acidic residues" evidence="24">
    <location>
        <begin position="308"/>
        <end position="322"/>
    </location>
</feature>
<feature type="compositionally biased region" description="Basic and acidic residues" evidence="24">
    <location>
        <begin position="241"/>
        <end position="253"/>
    </location>
</feature>
<feature type="compositionally biased region" description="Basic and acidic residues" evidence="24">
    <location>
        <begin position="921"/>
        <end position="945"/>
    </location>
</feature>
<dbReference type="InterPro" id="IPR027421">
    <property type="entry name" value="DNA_pol_lamdba_lyase_dom_sf"/>
</dbReference>
<dbReference type="InterPro" id="IPR011335">
    <property type="entry name" value="Restrct_endonuc-II-like"/>
</dbReference>
<dbReference type="InterPro" id="IPR007083">
    <property type="entry name" value="RNA_pol_Rpb1_4"/>
</dbReference>
<dbReference type="CDD" id="cd02736">
    <property type="entry name" value="RNAP_III_Rpc1_C"/>
    <property type="match status" value="1"/>
</dbReference>
<dbReference type="CDD" id="cd02583">
    <property type="entry name" value="RNAP_III_RPC1_N"/>
    <property type="match status" value="1"/>
</dbReference>
<evidence type="ECO:0000256" key="19">
    <source>
        <dbReference type="ARBA" id="ARBA00023242"/>
    </source>
</evidence>
<keyword evidence="14" id="KW-0862">Zinc</keyword>
<comment type="similarity">
    <text evidence="3 23">Belongs to the RNA polymerase beta' chain family.</text>
</comment>
<feature type="domain" description="RNA polymerase N-terminal" evidence="25">
    <location>
        <begin position="1549"/>
        <end position="1851"/>
    </location>
</feature>
<evidence type="ECO:0000256" key="1">
    <source>
        <dbReference type="ARBA" id="ARBA00001946"/>
    </source>
</evidence>
<dbReference type="Proteomes" id="UP001194580">
    <property type="component" value="Unassembled WGS sequence"/>
</dbReference>
<feature type="region of interest" description="Disordered" evidence="24">
    <location>
        <begin position="1122"/>
        <end position="1235"/>
    </location>
</feature>
<sequence>ACESMARYPTPFHHPREALVLQGIGEGLVKRLEDRLARHCKEIGEPMPVFGKKGRKQAGAVPLTPVPPPEEPKPKKPRKASTKQYVPRYRSGSFAILLALYQMYVQQGSRHLDKEKIIEVGQQYSEHSLSHAEHGSLYSAWKSMQTLIDKSLVYQNGKNFYLSGEGRDMAEHLKDVAILQDPSKAKFFEGSTRVEETVENSLNNRRRAPSYSPEPPRPTKQRRPTPGIKATPKHHAPSTYDNHDMGDINGQHDDSDDDWGATAAVPSASTSHGFSLSSPLADSNFLSRPENSSSSSRPAGSSHQPLDIDSDWDDNGYDDNSVDDYSSSQDGWLNSYGPSTSTSLGTMANVPPLLPDLSKVPMSMLLDYAEAQSRGTVSDFLNKGSTSTSLRGHAKPSTPRNIPDSFSHLKTNIFSTATGNERVARDVSELAKFQPIYLGPGSFDIELVLDVREVRVQGDREYIPKKLKDQGVDVTTRALDIGDVIWTARPKIPNPLFPKGVVLDHIVERKRMDDLVSSIKDGRFTEQKFRLSRSGISQVVYLVETYRPSETYDIPQEGIRTAMTTTQVHEGFFLKRTGTTDQTIDYLVAMTEALKEKYEHQVLYVIPDEVIERDSYLDLLEELRRKSPGREYLTSYQAFAKLNSKSETLTVRDSFVKMLMVIRGLSAEKAIEIAKVYGTPRAFFSALDKPGSDAPREERQEVITKSVSNLGRKKIGPALANKIADLWYSETYEKDPSIQLHTYGSRTLPMPKPSTFNASHGTSHTAAMLNQGNLAQHTQHHQELDESRDFVREFLDTLDPFSAPLSDPGLEPVELISDIVMRSPSTDSKPRTQGSPQQQKQQQQQQQHLNIRPAQQALQHQQQSQQQNLPHKQNKRQLVPHGQLQYQPDSNVSKSKRKKVVKGQQEPQTRTMEPQLIIQDTRNHPVDGTRRKEGSGAVMKDDTRQGKKRKQEVDDVEQGVQDLEILDPHIDHPSSREKRKRQTEVAVTKPKVPTAAKGKQAKSRLVQDDRRASNQQDEDRRKDPGRRAPLNDLADNQSDDGHDHRNRRNQRRHRRHHLLPAHRQKSEAAVNDKPGKTDSNKPRKILTQSSLIMNQFVSPNVSRERITIPGKLSHLGIFKKGKASKKTTVQRDAGNEFSKDASPNQRTDSRGPHVRGRRQEQVVTSAYFTDAKQDQDGHAASRSSSSYGNKSDHEQRNGASITSSMDNADPKPDVKKRAIASTPHIDRDRRDRRVTPVEYEQFQQAPGIEYIPAPTSYTGPCTEPYPYWYAVLQQAPWQLEPCHNMPDLHQQQVYPVYEDPVPRVLLQPIEYAVMNADTDKQIQFGVLSPQEIVNVSEFEVTQRDLYTLQDRQPVKYGMLDLRLGTSDKMATCETCGLKQQDCIGHFAHIKLCLPVFHIGYFRAAIVILQNICKTCSRVLLSEKDRRTYLRRLRAPNLENLTRKNVVKAVNDKCKKVVHCLYCEGTNGTVKKVGALRIVHEKYRPKKVADEYEQFKQTFQNAIAAAPELKPHIDKAHEDMNPLRVLNLFKAISDEDCELLGMNPDVGRPEMYLWQNISVPPVCIRPSVQQDGASNEDDITVKLTEVIFTNAHMQAGLNEGIAIHNLMEQWDFLQLSVAMYINSELPGISNLQPGKPVRGFCQRLKGKQGRFRGNLSGKRVDFSGRTVISPDPNLRIDQVAVPELVAKNLTYPERVTDHNITRLRQAITNGTEVHPGANYVTLGTSNMKKSLKFGNRAQIASEIQVGDLVERHLNDGDVVLFNRQPSLHKLSIMAHYAKIRPWRTFRFNECVCNPYNADFDGDEMNLHVPQTEEARTEAIELMGVKNNLVTPRNGTPLIAAIQDFITASYLITQKDLFYDRAQFVQICSYMGDAEMKIDIPPPAIWKPAQRWTGKQIIGVLLKPTKKSNVLVNLECKTRSYDKVKRPVMDMCKNDGYLVIHNSEIMCGALDKSIVGDGNKSSLFYIVMRDYGSIEAAKCMNRLAKLCARWLGTVGFSIGINDVQPGEILASKKDELVRNAYAHCDDLIRRSLNGQLENQPGCDIEQTLEALISGELSQVRDKVGDICLTELNKYNSPLIMATCGSKGSKINVSQMVACVGQQIISGKRIPNGFQDRSLPHFLKNSVTPPAKGFVRNSFYTGLTPTEFLFHAVSGREGLVDTAVKTAETGYMQRRLMKALEDLTTHYDLSVRNSVGAIIQFTYGSDGLDPAVLEGNGTPVLFDRNFVSTLHILPVTADDVRLLPWQIVQYVERVVASPRWSKNCSKEFIDSLMMYVKVHISGRLKNIREAYDMMSGEHDPGEEYEGMDIDEDEPEEVKSIVNNKLSVTERQLERFLYICWDKFMKAKIEPASAVGAVGAQSIGEPGTQMTLKTFHFAGVASMNITLGVPRIKEIINAAKVITTPIITTRLVNNTDVKSARIVKGRIEKTMLGDIAEFIDEVYKPDECYIGVRLDMEAIRRLQLETDLDEVAKAIGLAPKLKLGTNNVQIHKPDSLRVYVQSKDQSKLYYAIKHLKRQLPDIIIKGLPQVNRAVINEIQGSGGKKELLVEGYGLRELMNTEGVVGTQTRSNHVMEVWKVLGIEAARRTILDEIKSVMDSHGLTIDPRHVMLLGDIMTSKGEVLGITRFGIAKMKDSVMMLASFERTTDHLFEASLYSKKDAIEGVSECIIMGIPMSIGTGLFKLIKRDDAHDRIPIRRKLLFDP</sequence>
<dbReference type="GO" id="GO:0003899">
    <property type="term" value="F:DNA-directed RNA polymerase activity"/>
    <property type="evidence" value="ECO:0007669"/>
    <property type="project" value="UniProtKB-EC"/>
</dbReference>
<keyword evidence="16 23" id="KW-0804">Transcription</keyword>
<feature type="region of interest" description="Disordered" evidence="24">
    <location>
        <begin position="190"/>
        <end position="334"/>
    </location>
</feature>
<evidence type="ECO:0000256" key="21">
    <source>
        <dbReference type="ARBA" id="ARBA00048552"/>
    </source>
</evidence>
<keyword evidence="8 23" id="KW-0548">Nucleotidyltransferase</keyword>
<dbReference type="Gene3D" id="2.40.40.20">
    <property type="match status" value="1"/>
</dbReference>
<evidence type="ECO:0000256" key="22">
    <source>
        <dbReference type="ARBA" id="ARBA00058108"/>
    </source>
</evidence>
<dbReference type="InterPro" id="IPR015700">
    <property type="entry name" value="RPC1"/>
</dbReference>
<dbReference type="Gene3D" id="1.10.274.100">
    <property type="entry name" value="RNA polymerase Rpb1, domain 3"/>
    <property type="match status" value="1"/>
</dbReference>
<comment type="similarity">
    <text evidence="4">Belongs to the XPF family.</text>
</comment>
<comment type="cofactor">
    <cofactor evidence="1">
        <name>Mg(2+)</name>
        <dbReference type="ChEBI" id="CHEBI:18420"/>
    </cofactor>
</comment>
<dbReference type="Gene3D" id="6.10.250.2940">
    <property type="match status" value="1"/>
</dbReference>
<dbReference type="InterPro" id="IPR006592">
    <property type="entry name" value="RNA_pol_N"/>
</dbReference>
<evidence type="ECO:0000256" key="11">
    <source>
        <dbReference type="ARBA" id="ARBA00022759"/>
    </source>
</evidence>
<dbReference type="NCBIfam" id="NF006336">
    <property type="entry name" value="PRK08566.1"/>
    <property type="match status" value="1"/>
</dbReference>
<dbReference type="Gene3D" id="1.10.150.110">
    <property type="entry name" value="DNA polymerase beta, N-terminal domain-like"/>
    <property type="match status" value="1"/>
</dbReference>
<evidence type="ECO:0000256" key="24">
    <source>
        <dbReference type="SAM" id="MobiDB-lite"/>
    </source>
</evidence>
<keyword evidence="20" id="KW-0469">Meiosis</keyword>
<dbReference type="InterPro" id="IPR000722">
    <property type="entry name" value="RNA_pol_asu"/>
</dbReference>
<evidence type="ECO:0000256" key="6">
    <source>
        <dbReference type="ARBA" id="ARBA00022478"/>
    </source>
</evidence>
<evidence type="ECO:0000256" key="20">
    <source>
        <dbReference type="ARBA" id="ARBA00023254"/>
    </source>
</evidence>
<dbReference type="FunFam" id="2.40.40.20:FF:000019">
    <property type="entry name" value="DNA-directed RNA polymerase II subunit RPB1"/>
    <property type="match status" value="1"/>
</dbReference>
<feature type="compositionally biased region" description="Basic and acidic residues" evidence="24">
    <location>
        <begin position="1005"/>
        <end position="1026"/>
    </location>
</feature>
<dbReference type="InterPro" id="IPR007081">
    <property type="entry name" value="RNA_pol_Rpb1_5"/>
</dbReference>
<dbReference type="GO" id="GO:0046872">
    <property type="term" value="F:metal ion binding"/>
    <property type="evidence" value="ECO:0007669"/>
    <property type="project" value="UniProtKB-KW"/>
</dbReference>
<dbReference type="InterPro" id="IPR042102">
    <property type="entry name" value="RNA_pol_Rpb1_3_sf"/>
</dbReference>
<feature type="compositionally biased region" description="Low complexity" evidence="24">
    <location>
        <begin position="283"/>
        <end position="302"/>
    </location>
</feature>
<accession>A0AAD4DIF4</accession>
<feature type="domain" description="ERCC4" evidence="26">
    <location>
        <begin position="446"/>
        <end position="547"/>
    </location>
</feature>
<dbReference type="GO" id="GO:0006302">
    <property type="term" value="P:double-strand break repair"/>
    <property type="evidence" value="ECO:0007669"/>
    <property type="project" value="UniProtKB-ARBA"/>
</dbReference>
<name>A0AAD4DIF4_9FUNG</name>
<dbReference type="CDD" id="cd20074">
    <property type="entry name" value="XPF_nuclease_Mus81"/>
    <property type="match status" value="1"/>
</dbReference>
<comment type="subcellular location">
    <subcellularLocation>
        <location evidence="2">Nucleus</location>
    </subcellularLocation>
</comment>
<dbReference type="EC" id="2.7.7.6" evidence="23"/>
<evidence type="ECO:0000256" key="9">
    <source>
        <dbReference type="ARBA" id="ARBA00022722"/>
    </source>
</evidence>
<dbReference type="GO" id="GO:0006310">
    <property type="term" value="P:DNA recombination"/>
    <property type="evidence" value="ECO:0007669"/>
    <property type="project" value="UniProtKB-KW"/>
</dbReference>
<evidence type="ECO:0000256" key="4">
    <source>
        <dbReference type="ARBA" id="ARBA00010015"/>
    </source>
</evidence>
<dbReference type="GO" id="GO:0003677">
    <property type="term" value="F:DNA binding"/>
    <property type="evidence" value="ECO:0007669"/>
    <property type="project" value="InterPro"/>
</dbReference>
<evidence type="ECO:0000256" key="15">
    <source>
        <dbReference type="ARBA" id="ARBA00022842"/>
    </source>
</evidence>
<protein>
    <recommendedName>
        <fullName evidence="23">DNA-directed RNA polymerase subunit</fullName>
        <ecNumber evidence="23">2.7.7.6</ecNumber>
    </recommendedName>
</protein>
<keyword evidence="13" id="KW-0378">Hydrolase</keyword>
<dbReference type="Gene3D" id="6.20.50.80">
    <property type="match status" value="1"/>
</dbReference>
<dbReference type="InterPro" id="IPR038120">
    <property type="entry name" value="Rpb1_funnel_sf"/>
</dbReference>
<dbReference type="InterPro" id="IPR044893">
    <property type="entry name" value="RNA_pol_Rpb1_clamp_domain"/>
</dbReference>
<dbReference type="Pfam" id="PF00623">
    <property type="entry name" value="RNA_pol_Rpb1_2"/>
    <property type="match status" value="1"/>
</dbReference>
<feature type="region of interest" description="Disordered" evidence="24">
    <location>
        <begin position="47"/>
        <end position="83"/>
    </location>
</feature>
<dbReference type="Pfam" id="PF02732">
    <property type="entry name" value="ERCC4"/>
    <property type="match status" value="1"/>
</dbReference>
<keyword evidence="6 23" id="KW-0240">DNA-directed RNA polymerase</keyword>
<dbReference type="InterPro" id="IPR042530">
    <property type="entry name" value="EME1/EME2_C"/>
</dbReference>
<dbReference type="InterPro" id="IPR047416">
    <property type="entry name" value="XPF_nuclease_Mus81"/>
</dbReference>
<dbReference type="FunFam" id="3.40.50.10130:FF:000003">
    <property type="entry name" value="Crossover junction endonuclease MUS81"/>
    <property type="match status" value="1"/>
</dbReference>
<keyword evidence="10" id="KW-0479">Metal-binding</keyword>
<dbReference type="PANTHER" id="PTHR48446">
    <property type="entry name" value="DNA-DIRECTED RNA POLYMERASE SUBUNIT BETA' N-TERMINAL SECTION"/>
    <property type="match status" value="1"/>
</dbReference>
<evidence type="ECO:0000256" key="17">
    <source>
        <dbReference type="ARBA" id="ARBA00023172"/>
    </source>
</evidence>
<dbReference type="InterPro" id="IPR010996">
    <property type="entry name" value="HHH_MUS81"/>
</dbReference>
<dbReference type="InterPro" id="IPR035697">
    <property type="entry name" value="RNAP_III_RPC1_N"/>
</dbReference>
<evidence type="ECO:0000256" key="12">
    <source>
        <dbReference type="ARBA" id="ARBA00022763"/>
    </source>
</evidence>
<feature type="non-terminal residue" evidence="27">
    <location>
        <position position="2700"/>
    </location>
</feature>
<dbReference type="EMBL" id="JAAAIL010000155">
    <property type="protein sequence ID" value="KAG0279007.1"/>
    <property type="molecule type" value="Genomic_DNA"/>
</dbReference>
<dbReference type="GO" id="GO:0006351">
    <property type="term" value="P:DNA-templated transcription"/>
    <property type="evidence" value="ECO:0007669"/>
    <property type="project" value="InterPro"/>
</dbReference>
<dbReference type="InterPro" id="IPR035698">
    <property type="entry name" value="RNAP_III_Rpc1_C"/>
</dbReference>
<dbReference type="Pfam" id="PF04997">
    <property type="entry name" value="RNA_pol_Rpb1_1"/>
    <property type="match status" value="1"/>
</dbReference>
<dbReference type="InterPro" id="IPR006166">
    <property type="entry name" value="ERCC4_domain"/>
</dbReference>
<feature type="compositionally biased region" description="Basic residues" evidence="24">
    <location>
        <begin position="1044"/>
        <end position="1063"/>
    </location>
</feature>
<keyword evidence="11" id="KW-0255">Endonuclease</keyword>
<evidence type="ECO:0000256" key="23">
    <source>
        <dbReference type="RuleBase" id="RU004279"/>
    </source>
</evidence>
<dbReference type="GO" id="GO:0004519">
    <property type="term" value="F:endonuclease activity"/>
    <property type="evidence" value="ECO:0007669"/>
    <property type="project" value="UniProtKB-KW"/>
</dbReference>
<dbReference type="InterPro" id="IPR007080">
    <property type="entry name" value="RNA_pol_Rpb1_1"/>
</dbReference>
<dbReference type="GO" id="GO:0016787">
    <property type="term" value="F:hydrolase activity"/>
    <property type="evidence" value="ECO:0007669"/>
    <property type="project" value="UniProtKB-KW"/>
</dbReference>
<dbReference type="SUPFAM" id="SSF64484">
    <property type="entry name" value="beta and beta-prime subunits of DNA dependent RNA-polymerase"/>
    <property type="match status" value="1"/>
</dbReference>
<dbReference type="Gene3D" id="1.10.10.10">
    <property type="entry name" value="Winged helix-like DNA-binding domain superfamily/Winged helix DNA-binding domain"/>
    <property type="match status" value="1"/>
</dbReference>
<dbReference type="Gene3D" id="3.30.1490.180">
    <property type="entry name" value="RNA polymerase ii"/>
    <property type="match status" value="1"/>
</dbReference>